<proteinExistence type="predicted"/>
<organism evidence="2 3">
    <name type="scientific">Phtheirospermum japonicum</name>
    <dbReference type="NCBI Taxonomy" id="374723"/>
    <lineage>
        <taxon>Eukaryota</taxon>
        <taxon>Viridiplantae</taxon>
        <taxon>Streptophyta</taxon>
        <taxon>Embryophyta</taxon>
        <taxon>Tracheophyta</taxon>
        <taxon>Spermatophyta</taxon>
        <taxon>Magnoliopsida</taxon>
        <taxon>eudicotyledons</taxon>
        <taxon>Gunneridae</taxon>
        <taxon>Pentapetalae</taxon>
        <taxon>asterids</taxon>
        <taxon>lamiids</taxon>
        <taxon>Lamiales</taxon>
        <taxon>Orobanchaceae</taxon>
        <taxon>Orobanchaceae incertae sedis</taxon>
        <taxon>Phtheirospermum</taxon>
    </lineage>
</organism>
<feature type="compositionally biased region" description="Acidic residues" evidence="1">
    <location>
        <begin position="127"/>
        <end position="138"/>
    </location>
</feature>
<dbReference type="AlphaFoldDB" id="A0A830B643"/>
<feature type="compositionally biased region" description="Polar residues" evidence="1">
    <location>
        <begin position="148"/>
        <end position="157"/>
    </location>
</feature>
<comment type="caution">
    <text evidence="2">The sequence shown here is derived from an EMBL/GenBank/DDBJ whole genome shotgun (WGS) entry which is preliminary data.</text>
</comment>
<dbReference type="EMBL" id="BMAC01000015">
    <property type="protein sequence ID" value="GFP80084.1"/>
    <property type="molecule type" value="Genomic_DNA"/>
</dbReference>
<evidence type="ECO:0000313" key="3">
    <source>
        <dbReference type="Proteomes" id="UP000653305"/>
    </source>
</evidence>
<evidence type="ECO:0000256" key="1">
    <source>
        <dbReference type="SAM" id="MobiDB-lite"/>
    </source>
</evidence>
<dbReference type="OrthoDB" id="1744787at2759"/>
<protein>
    <submittedName>
        <fullName evidence="2">Uncharacterized protein</fullName>
    </submittedName>
</protein>
<dbReference type="Proteomes" id="UP000653305">
    <property type="component" value="Unassembled WGS sequence"/>
</dbReference>
<keyword evidence="3" id="KW-1185">Reference proteome</keyword>
<evidence type="ECO:0000313" key="2">
    <source>
        <dbReference type="EMBL" id="GFP80084.1"/>
    </source>
</evidence>
<name>A0A830B643_9LAMI</name>
<feature type="region of interest" description="Disordered" evidence="1">
    <location>
        <begin position="116"/>
        <end position="157"/>
    </location>
</feature>
<reference evidence="2" key="1">
    <citation type="submission" date="2020-07" db="EMBL/GenBank/DDBJ databases">
        <title>Ethylene signaling mediates host invasion by parasitic plants.</title>
        <authorList>
            <person name="Yoshida S."/>
        </authorList>
    </citation>
    <scope>NUCLEOTIDE SEQUENCE</scope>
    <source>
        <strain evidence="2">Okayama</strain>
    </source>
</reference>
<accession>A0A830B643</accession>
<gene>
    <name evidence="2" type="ORF">PHJA_000151800</name>
</gene>
<sequence length="245" mass="27469">MKKKFFIAAIVARCGGNFPSEVCCTLFEKQSSNEFEQVGIDTRRCAACMRLCRCWVGLPAYSSLVLDVDLSEFGTERKLLKETIELRVEKVGVSNDELIVDDDIYIRVSVRWVSPTPQGRQESCGMELEEDDDESSDDEMSRGDEQMTEASCSPVASSSNPASHWALHAHQIRPFSTPSLEIFSVFIDYYRIVLFKRNRDDPAQPGTDGFTALSRSMVIVPLNSSLIIEANLVNGLVDQVLSYYL</sequence>